<dbReference type="Proteomes" id="UP000261600">
    <property type="component" value="Unplaced"/>
</dbReference>
<keyword evidence="2" id="KW-1185">Reference proteome</keyword>
<name>A0A3Q3ITZ4_MONAL</name>
<protein>
    <submittedName>
        <fullName evidence="1">Uncharacterized protein</fullName>
    </submittedName>
</protein>
<reference evidence="1" key="1">
    <citation type="submission" date="2025-08" db="UniProtKB">
        <authorList>
            <consortium name="Ensembl"/>
        </authorList>
    </citation>
    <scope>IDENTIFICATION</scope>
</reference>
<accession>A0A3Q3ITZ4</accession>
<evidence type="ECO:0000313" key="2">
    <source>
        <dbReference type="Proteomes" id="UP000261600"/>
    </source>
</evidence>
<dbReference type="Ensembl" id="ENSMALT00000008924.1">
    <property type="protein sequence ID" value="ENSMALP00000008743.1"/>
    <property type="gene ID" value="ENSMALG00000006211.1"/>
</dbReference>
<sequence length="81" mass="9168">LKIVLFLSKCTSVICMQKIQDMLVRMIRKPGPRQHLGLMGMKDFAQRFRTFVGLMGKMSFEDQGMTTVALSYISVNLPGNI</sequence>
<proteinExistence type="predicted"/>
<reference evidence="1" key="2">
    <citation type="submission" date="2025-09" db="UniProtKB">
        <authorList>
            <consortium name="Ensembl"/>
        </authorList>
    </citation>
    <scope>IDENTIFICATION</scope>
</reference>
<dbReference type="AlphaFoldDB" id="A0A3Q3ITZ4"/>
<organism evidence="1 2">
    <name type="scientific">Monopterus albus</name>
    <name type="common">Swamp eel</name>
    <dbReference type="NCBI Taxonomy" id="43700"/>
    <lineage>
        <taxon>Eukaryota</taxon>
        <taxon>Metazoa</taxon>
        <taxon>Chordata</taxon>
        <taxon>Craniata</taxon>
        <taxon>Vertebrata</taxon>
        <taxon>Euteleostomi</taxon>
        <taxon>Actinopterygii</taxon>
        <taxon>Neopterygii</taxon>
        <taxon>Teleostei</taxon>
        <taxon>Neoteleostei</taxon>
        <taxon>Acanthomorphata</taxon>
        <taxon>Anabantaria</taxon>
        <taxon>Synbranchiformes</taxon>
        <taxon>Synbranchidae</taxon>
        <taxon>Monopterus</taxon>
    </lineage>
</organism>
<evidence type="ECO:0000313" key="1">
    <source>
        <dbReference type="Ensembl" id="ENSMALP00000008743.1"/>
    </source>
</evidence>